<proteinExistence type="predicted"/>
<dbReference type="Proteomes" id="UP000001431">
    <property type="component" value="Chromosome"/>
</dbReference>
<evidence type="ECO:0000313" key="2">
    <source>
        <dbReference type="Proteomes" id="UP000001431"/>
    </source>
</evidence>
<evidence type="ECO:0000313" key="1">
    <source>
        <dbReference type="EMBL" id="ABO08146.1"/>
    </source>
</evidence>
<accession>A3MU29</accession>
<keyword evidence="2" id="KW-1185">Reference proteome</keyword>
<sequence>MGSLVKVVVFPQAEARYRVVDELKRRAGEELVYNRIVTVIPRSDVESVTYDDREGHFERGIKLVIPLKLKVSRGDVPLRGSEVLGEDYFRLEVEVPEEVVTLRGEWRVKRKVTCSFFYYVDRDLEDVAVLTSAEGVKAINGAVEALRMLHIYVPDTRLELPRGQKFREMLSRLGELGWISISEIQDVSIRFAIVSGRWLERHPVVSDLSERGQVTALVINKEGLRLILSVRGIYVQQRLAEVAVAERVAEVVKVLKEFGVFKPG</sequence>
<dbReference type="AlphaFoldDB" id="A3MU29"/>
<dbReference type="EMBL" id="CP000561">
    <property type="protein sequence ID" value="ABO08146.1"/>
    <property type="molecule type" value="Genomic_DNA"/>
</dbReference>
<dbReference type="GeneID" id="4908425"/>
<dbReference type="KEGG" id="pcl:Pcal_0720"/>
<dbReference type="RefSeq" id="WP_011849404.1">
    <property type="nucleotide sequence ID" value="NC_009073.1"/>
</dbReference>
<gene>
    <name evidence="1" type="ordered locus">Pcal_0720</name>
</gene>
<reference evidence="1" key="1">
    <citation type="submission" date="2007-02" db="EMBL/GenBank/DDBJ databases">
        <title>Complete sequence of Pyrobaculum calidifontis JCM 11548.</title>
        <authorList>
            <consortium name="US DOE Joint Genome Institute"/>
            <person name="Copeland A."/>
            <person name="Lucas S."/>
            <person name="Lapidus A."/>
            <person name="Barry K."/>
            <person name="Glavina del Rio T."/>
            <person name="Dalin E."/>
            <person name="Tice H."/>
            <person name="Pitluck S."/>
            <person name="Chain P."/>
            <person name="Malfatti S."/>
            <person name="Shin M."/>
            <person name="Vergez L."/>
            <person name="Schmutz J."/>
            <person name="Larimer F."/>
            <person name="Land M."/>
            <person name="Hauser L."/>
            <person name="Kyrpides N."/>
            <person name="Mikhailova N."/>
            <person name="Cozen A.E."/>
            <person name="Fitz-Gibbon S.T."/>
            <person name="House C.H."/>
            <person name="Saltikov C."/>
            <person name="Lowe T.M."/>
            <person name="Richardson P."/>
        </authorList>
    </citation>
    <scope>NUCLEOTIDE SEQUENCE [LARGE SCALE GENOMIC DNA]</scope>
    <source>
        <strain evidence="1">JCM 11548</strain>
    </source>
</reference>
<name>A3MU29_PYRCJ</name>
<organism evidence="1 2">
    <name type="scientific">Pyrobaculum calidifontis (strain DSM 21063 / JCM 11548 / VA1)</name>
    <dbReference type="NCBI Taxonomy" id="410359"/>
    <lineage>
        <taxon>Archaea</taxon>
        <taxon>Thermoproteota</taxon>
        <taxon>Thermoprotei</taxon>
        <taxon>Thermoproteales</taxon>
        <taxon>Thermoproteaceae</taxon>
        <taxon>Pyrobaculum</taxon>
    </lineage>
</organism>
<protein>
    <submittedName>
        <fullName evidence="1">Uncharacterized protein</fullName>
    </submittedName>
</protein>
<dbReference type="HOGENOM" id="CLU_1052180_0_0_2"/>